<evidence type="ECO:0000313" key="7">
    <source>
        <dbReference type="Proteomes" id="UP001206895"/>
    </source>
</evidence>
<dbReference type="RefSeq" id="WP_253661338.1">
    <property type="nucleotide sequence ID" value="NZ_BAAAJQ010000001.1"/>
</dbReference>
<comment type="similarity">
    <text evidence="1">Belongs to the metallo-beta-lactamase superfamily.</text>
</comment>
<dbReference type="InterPro" id="IPR036866">
    <property type="entry name" value="RibonucZ/Hydroxyglut_hydro"/>
</dbReference>
<evidence type="ECO:0000256" key="3">
    <source>
        <dbReference type="ARBA" id="ARBA00022801"/>
    </source>
</evidence>
<dbReference type="Pfam" id="PF00753">
    <property type="entry name" value="Lactamase_B"/>
    <property type="match status" value="1"/>
</dbReference>
<dbReference type="Gene3D" id="3.60.15.10">
    <property type="entry name" value="Ribonuclease Z/Hydroxyacylglutathione hydrolase-like"/>
    <property type="match status" value="1"/>
</dbReference>
<dbReference type="SMART" id="SM00849">
    <property type="entry name" value="Lactamase_B"/>
    <property type="match status" value="1"/>
</dbReference>
<dbReference type="InterPro" id="IPR051013">
    <property type="entry name" value="MBL_superfamily_lactonases"/>
</dbReference>
<evidence type="ECO:0000256" key="1">
    <source>
        <dbReference type="ARBA" id="ARBA00007749"/>
    </source>
</evidence>
<dbReference type="EMBL" id="JAMTCJ010000002">
    <property type="protein sequence ID" value="MCP2176336.1"/>
    <property type="molecule type" value="Genomic_DNA"/>
</dbReference>
<protein>
    <submittedName>
        <fullName evidence="6">Glyoxylase, beta-lactamase superfamily II</fullName>
    </submittedName>
</protein>
<comment type="caution">
    <text evidence="6">The sequence shown here is derived from an EMBL/GenBank/DDBJ whole genome shotgun (WGS) entry which is preliminary data.</text>
</comment>
<dbReference type="InterPro" id="IPR001279">
    <property type="entry name" value="Metallo-B-lactamas"/>
</dbReference>
<keyword evidence="4" id="KW-0862">Zinc</keyword>
<proteinExistence type="inferred from homology"/>
<sequence length="299" mass="31960">MPTRSFTPFTSAVHWPVGRQTFTSVSDGYYQTDLTVFPTFDRVVAGGLQRAANRSAEPRISHNVYVVRGPDHAPMLIDTGMGDGWGSTMGHLPWALSSIGVGADEVGTVLLTHLHLDHCAGLIDPDGTPRFPNAEVIVHAAEVDHWLGDDPEPPSDDDPPWAAAVTRQGAAAALAPYRDRLRTFDCEQLVAPGITAVPLTGHTPGHSGYRVGTGSDSILVVGDIVHVPAVQGPRPDASVIFDVDPDAAVDARRTLFDEADRGGFRIAGAHTEFPGVNLVRRVDDGYRLVPDLWVGSIDA</sequence>
<evidence type="ECO:0000259" key="5">
    <source>
        <dbReference type="SMART" id="SM00849"/>
    </source>
</evidence>
<evidence type="ECO:0000313" key="6">
    <source>
        <dbReference type="EMBL" id="MCP2176336.1"/>
    </source>
</evidence>
<dbReference type="Proteomes" id="UP001206895">
    <property type="component" value="Unassembled WGS sequence"/>
</dbReference>
<accession>A0ABT1HF27</accession>
<reference evidence="6 7" key="1">
    <citation type="submission" date="2022-06" db="EMBL/GenBank/DDBJ databases">
        <title>Genomic Encyclopedia of Archaeal and Bacterial Type Strains, Phase II (KMG-II): from individual species to whole genera.</title>
        <authorList>
            <person name="Goeker M."/>
        </authorList>
    </citation>
    <scope>NUCLEOTIDE SEQUENCE [LARGE SCALE GENOMIC DNA]</scope>
    <source>
        <strain evidence="6 7">DSM 44693</strain>
    </source>
</reference>
<feature type="domain" description="Metallo-beta-lactamase" evidence="5">
    <location>
        <begin position="61"/>
        <end position="270"/>
    </location>
</feature>
<organism evidence="6 7">
    <name type="scientific">Williamsia maris</name>
    <dbReference type="NCBI Taxonomy" id="72806"/>
    <lineage>
        <taxon>Bacteria</taxon>
        <taxon>Bacillati</taxon>
        <taxon>Actinomycetota</taxon>
        <taxon>Actinomycetes</taxon>
        <taxon>Mycobacteriales</taxon>
        <taxon>Nocardiaceae</taxon>
        <taxon>Williamsia</taxon>
    </lineage>
</organism>
<dbReference type="PANTHER" id="PTHR42978:SF6">
    <property type="entry name" value="QUORUM-QUENCHING LACTONASE YTNP-RELATED"/>
    <property type="match status" value="1"/>
</dbReference>
<dbReference type="CDD" id="cd07720">
    <property type="entry name" value="OPHC2-like_MBL-fold"/>
    <property type="match status" value="1"/>
</dbReference>
<gene>
    <name evidence="6" type="ORF">LX13_002155</name>
</gene>
<name>A0ABT1HF27_9NOCA</name>
<keyword evidence="2" id="KW-0479">Metal-binding</keyword>
<keyword evidence="3" id="KW-0378">Hydrolase</keyword>
<dbReference type="SUPFAM" id="SSF56281">
    <property type="entry name" value="Metallo-hydrolase/oxidoreductase"/>
    <property type="match status" value="1"/>
</dbReference>
<evidence type="ECO:0000256" key="4">
    <source>
        <dbReference type="ARBA" id="ARBA00022833"/>
    </source>
</evidence>
<evidence type="ECO:0000256" key="2">
    <source>
        <dbReference type="ARBA" id="ARBA00022723"/>
    </source>
</evidence>
<keyword evidence="7" id="KW-1185">Reference proteome</keyword>
<dbReference type="PANTHER" id="PTHR42978">
    <property type="entry name" value="QUORUM-QUENCHING LACTONASE YTNP-RELATED-RELATED"/>
    <property type="match status" value="1"/>
</dbReference>